<dbReference type="OrthoDB" id="5271495at2759"/>
<dbReference type="GeneID" id="81400849"/>
<gene>
    <name evidence="1" type="ORF">N7515_000935</name>
</gene>
<dbReference type="InterPro" id="IPR046670">
    <property type="entry name" value="DUF6540"/>
</dbReference>
<accession>A0A9W9HGL8</accession>
<dbReference type="Pfam" id="PF20174">
    <property type="entry name" value="DUF6540"/>
    <property type="match status" value="1"/>
</dbReference>
<dbReference type="Proteomes" id="UP001149079">
    <property type="component" value="Unassembled WGS sequence"/>
</dbReference>
<name>A0A9W9HGL8_9EURO</name>
<reference evidence="1" key="1">
    <citation type="submission" date="2022-11" db="EMBL/GenBank/DDBJ databases">
        <authorList>
            <person name="Petersen C."/>
        </authorList>
    </citation>
    <scope>NUCLEOTIDE SEQUENCE</scope>
    <source>
        <strain evidence="1">IBT 22155</strain>
    </source>
</reference>
<reference evidence="1" key="2">
    <citation type="journal article" date="2023" name="IMA Fungus">
        <title>Comparative genomic study of the Penicillium genus elucidates a diverse pangenome and 15 lateral gene transfer events.</title>
        <authorList>
            <person name="Petersen C."/>
            <person name="Sorensen T."/>
            <person name="Nielsen M.R."/>
            <person name="Sondergaard T.E."/>
            <person name="Sorensen J.L."/>
            <person name="Fitzpatrick D.A."/>
            <person name="Frisvad J.C."/>
            <person name="Nielsen K.L."/>
        </authorList>
    </citation>
    <scope>NUCLEOTIDE SEQUENCE</scope>
    <source>
        <strain evidence="1">IBT 22155</strain>
    </source>
</reference>
<evidence type="ECO:0000313" key="2">
    <source>
        <dbReference type="Proteomes" id="UP001149079"/>
    </source>
</evidence>
<protein>
    <submittedName>
        <fullName evidence="1">Uncharacterized protein</fullName>
    </submittedName>
</protein>
<proteinExistence type="predicted"/>
<dbReference type="EMBL" id="JAPQKL010000001">
    <property type="protein sequence ID" value="KAJ5146371.1"/>
    <property type="molecule type" value="Genomic_DNA"/>
</dbReference>
<sequence length="146" mass="16289">MAYTPSIEVFGPGDVPPHRSHWGFMINKPGNLKFGDLLQVEVINAERMWYGFAPRYATKIIDKGAVGMSKIAELTSQQRHDAIKVIEKEPAPRDSIGRCQDWVFDALLSLEVDELVSSETSEFWKGMIGKPAMEVAAACGTRWTAF</sequence>
<dbReference type="RefSeq" id="XP_056526845.1">
    <property type="nucleotide sequence ID" value="XM_056661679.1"/>
</dbReference>
<keyword evidence="2" id="KW-1185">Reference proteome</keyword>
<dbReference type="AlphaFoldDB" id="A0A9W9HGL8"/>
<comment type="caution">
    <text evidence="1">The sequence shown here is derived from an EMBL/GenBank/DDBJ whole genome shotgun (WGS) entry which is preliminary data.</text>
</comment>
<organism evidence="1 2">
    <name type="scientific">Penicillium bovifimosum</name>
    <dbReference type="NCBI Taxonomy" id="126998"/>
    <lineage>
        <taxon>Eukaryota</taxon>
        <taxon>Fungi</taxon>
        <taxon>Dikarya</taxon>
        <taxon>Ascomycota</taxon>
        <taxon>Pezizomycotina</taxon>
        <taxon>Eurotiomycetes</taxon>
        <taxon>Eurotiomycetidae</taxon>
        <taxon>Eurotiales</taxon>
        <taxon>Aspergillaceae</taxon>
        <taxon>Penicillium</taxon>
    </lineage>
</organism>
<evidence type="ECO:0000313" key="1">
    <source>
        <dbReference type="EMBL" id="KAJ5146371.1"/>
    </source>
</evidence>